<accession>A0ABW1GBG3</accession>
<dbReference type="Proteomes" id="UP001596174">
    <property type="component" value="Unassembled WGS sequence"/>
</dbReference>
<feature type="domain" description="Carrier" evidence="3">
    <location>
        <begin position="1"/>
        <end position="77"/>
    </location>
</feature>
<dbReference type="PROSITE" id="PS50075">
    <property type="entry name" value="CARRIER"/>
    <property type="match status" value="1"/>
</dbReference>
<dbReference type="InterPro" id="IPR006162">
    <property type="entry name" value="Ppantetheine_attach_site"/>
</dbReference>
<proteinExistence type="predicted"/>
<protein>
    <submittedName>
        <fullName evidence="4">Acyl carrier protein</fullName>
    </submittedName>
</protein>
<dbReference type="Gene3D" id="1.10.1200.10">
    <property type="entry name" value="ACP-like"/>
    <property type="match status" value="1"/>
</dbReference>
<keyword evidence="2" id="KW-0597">Phosphoprotein</keyword>
<evidence type="ECO:0000256" key="1">
    <source>
        <dbReference type="ARBA" id="ARBA00022450"/>
    </source>
</evidence>
<evidence type="ECO:0000313" key="4">
    <source>
        <dbReference type="EMBL" id="MFC5911232.1"/>
    </source>
</evidence>
<sequence length="83" mass="8900">MPTQTVDHILDVLRTKYGYTPDELDADTDFEEAGFDSLVFVELAVALENSYGVPLTEAEVAGTRSATELAALLDARIAAPRAA</sequence>
<dbReference type="SUPFAM" id="SSF47336">
    <property type="entry name" value="ACP-like"/>
    <property type="match status" value="1"/>
</dbReference>
<dbReference type="InterPro" id="IPR036736">
    <property type="entry name" value="ACP-like_sf"/>
</dbReference>
<evidence type="ECO:0000313" key="5">
    <source>
        <dbReference type="Proteomes" id="UP001596174"/>
    </source>
</evidence>
<organism evidence="4 5">
    <name type="scientific">Streptacidiphilus monticola</name>
    <dbReference type="NCBI Taxonomy" id="2161674"/>
    <lineage>
        <taxon>Bacteria</taxon>
        <taxon>Bacillati</taxon>
        <taxon>Actinomycetota</taxon>
        <taxon>Actinomycetes</taxon>
        <taxon>Kitasatosporales</taxon>
        <taxon>Streptomycetaceae</taxon>
        <taxon>Streptacidiphilus</taxon>
    </lineage>
</organism>
<dbReference type="EMBL" id="JBHSQJ010000150">
    <property type="protein sequence ID" value="MFC5911232.1"/>
    <property type="molecule type" value="Genomic_DNA"/>
</dbReference>
<gene>
    <name evidence="4" type="ORF">ACFP3V_29010</name>
</gene>
<keyword evidence="5" id="KW-1185">Reference proteome</keyword>
<keyword evidence="1" id="KW-0596">Phosphopantetheine</keyword>
<dbReference type="RefSeq" id="WP_380589826.1">
    <property type="nucleotide sequence ID" value="NZ_JBHSQJ010000150.1"/>
</dbReference>
<name>A0ABW1GBG3_9ACTN</name>
<dbReference type="PROSITE" id="PS00012">
    <property type="entry name" value="PHOSPHOPANTETHEINE"/>
    <property type="match status" value="1"/>
</dbReference>
<dbReference type="InterPro" id="IPR020806">
    <property type="entry name" value="PKS_PP-bd"/>
</dbReference>
<evidence type="ECO:0000256" key="2">
    <source>
        <dbReference type="ARBA" id="ARBA00022553"/>
    </source>
</evidence>
<dbReference type="Pfam" id="PF00550">
    <property type="entry name" value="PP-binding"/>
    <property type="match status" value="1"/>
</dbReference>
<reference evidence="5" key="1">
    <citation type="journal article" date="2019" name="Int. J. Syst. Evol. Microbiol.">
        <title>The Global Catalogue of Microorganisms (GCM) 10K type strain sequencing project: providing services to taxonomists for standard genome sequencing and annotation.</title>
        <authorList>
            <consortium name="The Broad Institute Genomics Platform"/>
            <consortium name="The Broad Institute Genome Sequencing Center for Infectious Disease"/>
            <person name="Wu L."/>
            <person name="Ma J."/>
        </authorList>
    </citation>
    <scope>NUCLEOTIDE SEQUENCE [LARGE SCALE GENOMIC DNA]</scope>
    <source>
        <strain evidence="5">JCM 4816</strain>
    </source>
</reference>
<comment type="caution">
    <text evidence="4">The sequence shown here is derived from an EMBL/GenBank/DDBJ whole genome shotgun (WGS) entry which is preliminary data.</text>
</comment>
<dbReference type="InterPro" id="IPR009081">
    <property type="entry name" value="PP-bd_ACP"/>
</dbReference>
<evidence type="ECO:0000259" key="3">
    <source>
        <dbReference type="PROSITE" id="PS50075"/>
    </source>
</evidence>
<dbReference type="SMART" id="SM00823">
    <property type="entry name" value="PKS_PP"/>
    <property type="match status" value="1"/>
</dbReference>